<comment type="caution">
    <text evidence="1">The sequence shown here is derived from an EMBL/GenBank/DDBJ whole genome shotgun (WGS) entry which is preliminary data.</text>
</comment>
<gene>
    <name evidence="1" type="ORF">CW311_08830</name>
</gene>
<dbReference type="AlphaFoldDB" id="A0A2N0WFT7"/>
<accession>A0A2N0WFT7</accession>
<sequence length="224" mass="26166">MKRFIDEGKTWDSFTHAPVLVVCPFCQSNAQVFQQELPNQPKKSIVFSCLSCCKTFDQDQQQQNNLGYFDEINVEINQTCSCKRGKYLFSQSYAQPSILPPFIKLNCTFCQTEQVYTSPYPLLTYKIPRKSGFEINKDPFFGYRLYLTTETRHGLIFVYNTEQLNDLKAYISAELRQRTYTNKNKAYLSRLPSWIKSARNRKEILKAILRLEQMASTIQPLTNK</sequence>
<reference evidence="1 2" key="1">
    <citation type="submission" date="2017-12" db="EMBL/GenBank/DDBJ databases">
        <title>Draft Genome sequences of multiple microbial strains isolated from spacecraft associated surfaces.</title>
        <authorList>
            <person name="Seuylemezian A."/>
            <person name="Vaishampayan P."/>
            <person name="Venkateswaran K."/>
        </authorList>
    </citation>
    <scope>NUCLEOTIDE SEQUENCE [LARGE SCALE GENOMIC DNA]</scope>
    <source>
        <strain evidence="1 2">2P01AA</strain>
    </source>
</reference>
<dbReference type="RefSeq" id="WP_101236297.1">
    <property type="nucleotide sequence ID" value="NZ_JBCNKA010000015.1"/>
</dbReference>
<evidence type="ECO:0000313" key="2">
    <source>
        <dbReference type="Proteomes" id="UP000233553"/>
    </source>
</evidence>
<evidence type="ECO:0000313" key="1">
    <source>
        <dbReference type="EMBL" id="PKF33942.1"/>
    </source>
</evidence>
<name>A0A2N0WFT7_9GAMM</name>
<organism evidence="1 2">
    <name type="scientific">Acinetobacter proteolyticus</name>
    <dbReference type="NCBI Taxonomy" id="1776741"/>
    <lineage>
        <taxon>Bacteria</taxon>
        <taxon>Pseudomonadati</taxon>
        <taxon>Pseudomonadota</taxon>
        <taxon>Gammaproteobacteria</taxon>
        <taxon>Moraxellales</taxon>
        <taxon>Moraxellaceae</taxon>
        <taxon>Acinetobacter</taxon>
    </lineage>
</organism>
<proteinExistence type="predicted"/>
<protein>
    <submittedName>
        <fullName evidence="1">Uncharacterized protein</fullName>
    </submittedName>
</protein>
<dbReference type="Proteomes" id="UP000233553">
    <property type="component" value="Unassembled WGS sequence"/>
</dbReference>
<dbReference type="EMBL" id="PISJ01000012">
    <property type="protein sequence ID" value="PKF33942.1"/>
    <property type="molecule type" value="Genomic_DNA"/>
</dbReference>